<accession>A0A918UEW6</accession>
<dbReference type="SUPFAM" id="SSF89447">
    <property type="entry name" value="AbrB/MazE/MraZ-like"/>
    <property type="match status" value="1"/>
</dbReference>
<gene>
    <name evidence="1" type="ORF">GCM10011614_16690</name>
</gene>
<evidence type="ECO:0000313" key="2">
    <source>
        <dbReference type="Proteomes" id="UP000648075"/>
    </source>
</evidence>
<organism evidence="1 2">
    <name type="scientific">Novosphingobium colocasiae</name>
    <dbReference type="NCBI Taxonomy" id="1256513"/>
    <lineage>
        <taxon>Bacteria</taxon>
        <taxon>Pseudomonadati</taxon>
        <taxon>Pseudomonadota</taxon>
        <taxon>Alphaproteobacteria</taxon>
        <taxon>Sphingomonadales</taxon>
        <taxon>Sphingomonadaceae</taxon>
        <taxon>Novosphingobium</taxon>
    </lineage>
</organism>
<dbReference type="InterPro" id="IPR037914">
    <property type="entry name" value="SpoVT-AbrB_sf"/>
</dbReference>
<evidence type="ECO:0008006" key="3">
    <source>
        <dbReference type="Google" id="ProtNLM"/>
    </source>
</evidence>
<evidence type="ECO:0000313" key="1">
    <source>
        <dbReference type="EMBL" id="GGZ02307.1"/>
    </source>
</evidence>
<protein>
    <recommendedName>
        <fullName evidence="3">AbrB/MazE/SpoVT family DNA-binding domain-containing protein</fullName>
    </recommendedName>
</protein>
<reference evidence="1" key="1">
    <citation type="journal article" date="2014" name="Int. J. Syst. Evol. Microbiol.">
        <title>Complete genome sequence of Corynebacterium casei LMG S-19264T (=DSM 44701T), isolated from a smear-ripened cheese.</title>
        <authorList>
            <consortium name="US DOE Joint Genome Institute (JGI-PGF)"/>
            <person name="Walter F."/>
            <person name="Albersmeier A."/>
            <person name="Kalinowski J."/>
            <person name="Ruckert C."/>
        </authorList>
    </citation>
    <scope>NUCLEOTIDE SEQUENCE</scope>
    <source>
        <strain evidence="1">KCTC 32255</strain>
    </source>
</reference>
<reference evidence="1" key="2">
    <citation type="submission" date="2020-09" db="EMBL/GenBank/DDBJ databases">
        <authorList>
            <person name="Sun Q."/>
            <person name="Kim S."/>
        </authorList>
    </citation>
    <scope>NUCLEOTIDE SEQUENCE</scope>
    <source>
        <strain evidence="1">KCTC 32255</strain>
    </source>
</reference>
<dbReference type="EMBL" id="BMZA01000004">
    <property type="protein sequence ID" value="GGZ02307.1"/>
    <property type="molecule type" value="Genomic_DNA"/>
</dbReference>
<keyword evidence="2" id="KW-1185">Reference proteome</keyword>
<proteinExistence type="predicted"/>
<dbReference type="Proteomes" id="UP000648075">
    <property type="component" value="Unassembled WGS sequence"/>
</dbReference>
<name>A0A918UEW6_9SPHN</name>
<sequence length="97" mass="10927">MGIEFTAKSFKSGNSIAIRIPAALGVEPDREWTVEEKDGDLIFHPKAKPNRKFNIEKVRGCAAGSGLKPIKSEDRIFEPRPLRWDDADWRGKHLPGE</sequence>
<dbReference type="RefSeq" id="WP_189620718.1">
    <property type="nucleotide sequence ID" value="NZ_BMZA01000004.1"/>
</dbReference>
<comment type="caution">
    <text evidence="1">The sequence shown here is derived from an EMBL/GenBank/DDBJ whole genome shotgun (WGS) entry which is preliminary data.</text>
</comment>
<dbReference type="AlphaFoldDB" id="A0A918UEW6"/>